<keyword evidence="2" id="KW-1185">Reference proteome</keyword>
<protein>
    <submittedName>
        <fullName evidence="1">KTSC domain-containing protein</fullName>
    </submittedName>
</protein>
<dbReference type="RefSeq" id="WP_150920513.1">
    <property type="nucleotide sequence ID" value="NZ_CP044232.1"/>
</dbReference>
<accession>A0A5J5JC67</accession>
<proteinExistence type="predicted"/>
<evidence type="ECO:0000313" key="2">
    <source>
        <dbReference type="Proteomes" id="UP000325516"/>
    </source>
</evidence>
<dbReference type="EMBL" id="CP044232">
    <property type="protein sequence ID" value="QEW03677.1"/>
    <property type="molecule type" value="Genomic_DNA"/>
</dbReference>
<accession>A0A5J6L5D2</accession>
<evidence type="ECO:0000313" key="1">
    <source>
        <dbReference type="EMBL" id="QEW03677.1"/>
    </source>
</evidence>
<dbReference type="Proteomes" id="UP000325516">
    <property type="component" value="Chromosome"/>
</dbReference>
<sequence>MRRTRVRSSAITSVGYDPATAVLEIEFTSGEVYQYFAVPPSRHRGLVEAESVGRHFLAHIRDVYPDRRVR</sequence>
<gene>
    <name evidence="1" type="ORF">F6J85_11635</name>
</gene>
<organism evidence="1 2">
    <name type="scientific">Microbacterium lushaniae</name>
    <dbReference type="NCBI Taxonomy" id="2614639"/>
    <lineage>
        <taxon>Bacteria</taxon>
        <taxon>Bacillati</taxon>
        <taxon>Actinomycetota</taxon>
        <taxon>Actinomycetes</taxon>
        <taxon>Micrococcales</taxon>
        <taxon>Microbacteriaceae</taxon>
        <taxon>Microbacterium</taxon>
    </lineage>
</organism>
<dbReference type="KEGG" id="mlz:F6J85_11635"/>
<dbReference type="AlphaFoldDB" id="A0A5J5JC67"/>
<dbReference type="Pfam" id="PF13619">
    <property type="entry name" value="KTSC"/>
    <property type="match status" value="1"/>
</dbReference>
<dbReference type="InterPro" id="IPR025309">
    <property type="entry name" value="KTSC_dom"/>
</dbReference>
<name>A0A5J5JC67_9MICO</name>
<reference evidence="2" key="1">
    <citation type="submission" date="2019-09" db="EMBL/GenBank/DDBJ databases">
        <title>Mumia zhuanghuii sp. nov. isolated from the intestinal contents of plateau pika (Ochotona curzoniae) in the Qinghai-Tibet plateau of China.</title>
        <authorList>
            <person name="Tian Z."/>
        </authorList>
    </citation>
    <scope>NUCLEOTIDE SEQUENCE [LARGE SCALE GENOMIC DNA]</scope>
    <source>
        <strain evidence="2">L-031</strain>
    </source>
</reference>